<protein>
    <recommendedName>
        <fullName evidence="3">WXG100 family type VII secretion target</fullName>
    </recommendedName>
</protein>
<dbReference type="InterPro" id="IPR036689">
    <property type="entry name" value="ESAT-6-like_sf"/>
</dbReference>
<accession>A0ABP4GK06</accession>
<reference evidence="2" key="1">
    <citation type="journal article" date="2019" name="Int. J. Syst. Evol. Microbiol.">
        <title>The Global Catalogue of Microorganisms (GCM) 10K type strain sequencing project: providing services to taxonomists for standard genome sequencing and annotation.</title>
        <authorList>
            <consortium name="The Broad Institute Genomics Platform"/>
            <consortium name="The Broad Institute Genome Sequencing Center for Infectious Disease"/>
            <person name="Wu L."/>
            <person name="Ma J."/>
        </authorList>
    </citation>
    <scope>NUCLEOTIDE SEQUENCE [LARGE SCALE GENOMIC DNA]</scope>
    <source>
        <strain evidence="2">JCM 13004</strain>
    </source>
</reference>
<dbReference type="SUPFAM" id="SSF140453">
    <property type="entry name" value="EsxAB dimer-like"/>
    <property type="match status" value="1"/>
</dbReference>
<dbReference type="RefSeq" id="WP_344440559.1">
    <property type="nucleotide sequence ID" value="NZ_BAAALF010000018.1"/>
</dbReference>
<keyword evidence="2" id="KW-1185">Reference proteome</keyword>
<name>A0ABP4GK06_9ACTN</name>
<gene>
    <name evidence="1" type="ORF">GCM10009665_16220</name>
</gene>
<dbReference type="InterPro" id="IPR010310">
    <property type="entry name" value="T7SS_ESAT-6-like"/>
</dbReference>
<sequence>MAETTESITPAEFKVDLAQLADAIVIVGARKDAIKEKVAIINDIFHQAESFWHSPAGTSFADFQAEFTQDMLNLNDLLEEMVRRMTAAHQQYVDVEQTNTANFANK</sequence>
<dbReference type="Proteomes" id="UP001500037">
    <property type="component" value="Unassembled WGS sequence"/>
</dbReference>
<proteinExistence type="predicted"/>
<evidence type="ECO:0000313" key="2">
    <source>
        <dbReference type="Proteomes" id="UP001500037"/>
    </source>
</evidence>
<dbReference type="EMBL" id="BAAALF010000018">
    <property type="protein sequence ID" value="GAA1226435.1"/>
    <property type="molecule type" value="Genomic_DNA"/>
</dbReference>
<evidence type="ECO:0000313" key="1">
    <source>
        <dbReference type="EMBL" id="GAA1226435.1"/>
    </source>
</evidence>
<dbReference type="Pfam" id="PF06013">
    <property type="entry name" value="WXG100"/>
    <property type="match status" value="1"/>
</dbReference>
<organism evidence="1 2">
    <name type="scientific">Kitasatospora nipponensis</name>
    <dbReference type="NCBI Taxonomy" id="258049"/>
    <lineage>
        <taxon>Bacteria</taxon>
        <taxon>Bacillati</taxon>
        <taxon>Actinomycetota</taxon>
        <taxon>Actinomycetes</taxon>
        <taxon>Kitasatosporales</taxon>
        <taxon>Streptomycetaceae</taxon>
        <taxon>Kitasatospora</taxon>
    </lineage>
</organism>
<comment type="caution">
    <text evidence="1">The sequence shown here is derived from an EMBL/GenBank/DDBJ whole genome shotgun (WGS) entry which is preliminary data.</text>
</comment>
<evidence type="ECO:0008006" key="3">
    <source>
        <dbReference type="Google" id="ProtNLM"/>
    </source>
</evidence>
<dbReference type="Gene3D" id="1.10.287.1060">
    <property type="entry name" value="ESAT-6-like"/>
    <property type="match status" value="1"/>
</dbReference>